<dbReference type="OrthoDB" id="977540at2"/>
<evidence type="ECO:0000313" key="7">
    <source>
        <dbReference type="EMBL" id="PSL05720.1"/>
    </source>
</evidence>
<feature type="domain" description="ABC transporter" evidence="6">
    <location>
        <begin position="4"/>
        <end position="231"/>
    </location>
</feature>
<dbReference type="PANTHER" id="PTHR42711:SF5">
    <property type="entry name" value="ABC TRANSPORTER ATP-BINDING PROTEIN NATA"/>
    <property type="match status" value="1"/>
</dbReference>
<evidence type="ECO:0000256" key="2">
    <source>
        <dbReference type="ARBA" id="ARBA00022448"/>
    </source>
</evidence>
<evidence type="ECO:0000256" key="4">
    <source>
        <dbReference type="ARBA" id="ARBA00022741"/>
    </source>
</evidence>
<dbReference type="Pfam" id="PF13732">
    <property type="entry name" value="DrrA1-3_C"/>
    <property type="match status" value="1"/>
</dbReference>
<dbReference type="SMART" id="SM00382">
    <property type="entry name" value="AAA"/>
    <property type="match status" value="1"/>
</dbReference>
<dbReference type="SUPFAM" id="SSF52540">
    <property type="entry name" value="P-loop containing nucleoside triphosphate hydrolases"/>
    <property type="match status" value="1"/>
</dbReference>
<dbReference type="PROSITE" id="PS50893">
    <property type="entry name" value="ABC_TRANSPORTER_2"/>
    <property type="match status" value="1"/>
</dbReference>
<accession>A0A2P8E8B3</accession>
<dbReference type="InterPro" id="IPR003593">
    <property type="entry name" value="AAA+_ATPase"/>
</dbReference>
<evidence type="ECO:0000259" key="6">
    <source>
        <dbReference type="PROSITE" id="PS50893"/>
    </source>
</evidence>
<organism evidence="7 8">
    <name type="scientific">Cecembia rubra</name>
    <dbReference type="NCBI Taxonomy" id="1485585"/>
    <lineage>
        <taxon>Bacteria</taxon>
        <taxon>Pseudomonadati</taxon>
        <taxon>Bacteroidota</taxon>
        <taxon>Cytophagia</taxon>
        <taxon>Cytophagales</taxon>
        <taxon>Cyclobacteriaceae</taxon>
        <taxon>Cecembia</taxon>
    </lineage>
</organism>
<dbReference type="PROSITE" id="PS00211">
    <property type="entry name" value="ABC_TRANSPORTER_1"/>
    <property type="match status" value="1"/>
</dbReference>
<evidence type="ECO:0000256" key="1">
    <source>
        <dbReference type="ARBA" id="ARBA00005417"/>
    </source>
</evidence>
<dbReference type="Gene3D" id="3.40.50.300">
    <property type="entry name" value="P-loop containing nucleotide triphosphate hydrolases"/>
    <property type="match status" value="1"/>
</dbReference>
<dbReference type="InterPro" id="IPR003439">
    <property type="entry name" value="ABC_transporter-like_ATP-bd"/>
</dbReference>
<dbReference type="InterPro" id="IPR050763">
    <property type="entry name" value="ABC_transporter_ATP-binding"/>
</dbReference>
<evidence type="ECO:0000256" key="3">
    <source>
        <dbReference type="ARBA" id="ARBA00022458"/>
    </source>
</evidence>
<dbReference type="InterPro" id="IPR025302">
    <property type="entry name" value="DrrA1/2-like_C"/>
</dbReference>
<sequence>MYILEIQHLNKSYGNTKALNEIDLHIPSGMIFGILGPNGAGKTTLIRIINQIIDKDSGNILFKGQPLQRKHIGHIGYLPEERGLYKKMKVWDQLVYFARLKGLSASDANKKVNQWLDKMEITHWKQKRIDDLSKGMAQKVQFISAVIHEPELIILDEPFSGFDPVNAEVIKNEILALKERGATLLLSTHRMESVEQLCDEIAMFNKSEKILSGRLSDIKNQFRNNEFEISIQAQYEKEIPHTWKLIAGGPEKTFLVSLENQTTNELLEAAMQLGQIKGFKEILPSMEQIFIQQVKTHSNG</sequence>
<dbReference type="AlphaFoldDB" id="A0A2P8E8B3"/>
<keyword evidence="8" id="KW-1185">Reference proteome</keyword>
<keyword evidence="2" id="KW-0813">Transport</keyword>
<keyword evidence="3" id="KW-0536">Nodulation</keyword>
<dbReference type="InterPro" id="IPR017871">
    <property type="entry name" value="ABC_transporter-like_CS"/>
</dbReference>
<dbReference type="RefSeq" id="WP_106566766.1">
    <property type="nucleotide sequence ID" value="NZ_JAUVYL010000005.1"/>
</dbReference>
<dbReference type="Proteomes" id="UP000240708">
    <property type="component" value="Unassembled WGS sequence"/>
</dbReference>
<comment type="caution">
    <text evidence="7">The sequence shown here is derived from an EMBL/GenBank/DDBJ whole genome shotgun (WGS) entry which is preliminary data.</text>
</comment>
<name>A0A2P8E8B3_9BACT</name>
<proteinExistence type="inferred from homology"/>
<evidence type="ECO:0000313" key="8">
    <source>
        <dbReference type="Proteomes" id="UP000240708"/>
    </source>
</evidence>
<dbReference type="GO" id="GO:0016887">
    <property type="term" value="F:ATP hydrolysis activity"/>
    <property type="evidence" value="ECO:0007669"/>
    <property type="project" value="InterPro"/>
</dbReference>
<dbReference type="EMBL" id="PYGF01000003">
    <property type="protein sequence ID" value="PSL05720.1"/>
    <property type="molecule type" value="Genomic_DNA"/>
</dbReference>
<dbReference type="GO" id="GO:0005524">
    <property type="term" value="F:ATP binding"/>
    <property type="evidence" value="ECO:0007669"/>
    <property type="project" value="UniProtKB-KW"/>
</dbReference>
<evidence type="ECO:0000256" key="5">
    <source>
        <dbReference type="ARBA" id="ARBA00022840"/>
    </source>
</evidence>
<comment type="similarity">
    <text evidence="1">Belongs to the ABC transporter superfamily.</text>
</comment>
<gene>
    <name evidence="7" type="ORF">CLV48_103235</name>
</gene>
<keyword evidence="5 7" id="KW-0067">ATP-binding</keyword>
<protein>
    <submittedName>
        <fullName evidence="7">ABC-2 type transport system ATP-binding protein</fullName>
    </submittedName>
</protein>
<dbReference type="InterPro" id="IPR027417">
    <property type="entry name" value="P-loop_NTPase"/>
</dbReference>
<keyword evidence="4" id="KW-0547">Nucleotide-binding</keyword>
<dbReference type="Pfam" id="PF00005">
    <property type="entry name" value="ABC_tran"/>
    <property type="match status" value="1"/>
</dbReference>
<reference evidence="7 8" key="1">
    <citation type="submission" date="2018-03" db="EMBL/GenBank/DDBJ databases">
        <title>Genomic Encyclopedia of Archaeal and Bacterial Type Strains, Phase II (KMG-II): from individual species to whole genera.</title>
        <authorList>
            <person name="Goeker M."/>
        </authorList>
    </citation>
    <scope>NUCLEOTIDE SEQUENCE [LARGE SCALE GENOMIC DNA]</scope>
    <source>
        <strain evidence="7 8">DSM 28057</strain>
    </source>
</reference>
<dbReference type="PANTHER" id="PTHR42711">
    <property type="entry name" value="ABC TRANSPORTER ATP-BINDING PROTEIN"/>
    <property type="match status" value="1"/>
</dbReference>